<accession>A0A3S2PUA5</accession>
<organism evidence="1 2">
    <name type="scientific">Oryzias javanicus</name>
    <name type="common">Javanese ricefish</name>
    <name type="synonym">Aplocheilus javanicus</name>
    <dbReference type="NCBI Taxonomy" id="123683"/>
    <lineage>
        <taxon>Eukaryota</taxon>
        <taxon>Metazoa</taxon>
        <taxon>Chordata</taxon>
        <taxon>Craniata</taxon>
        <taxon>Vertebrata</taxon>
        <taxon>Euteleostomi</taxon>
        <taxon>Actinopterygii</taxon>
        <taxon>Neopterygii</taxon>
        <taxon>Teleostei</taxon>
        <taxon>Neoteleostei</taxon>
        <taxon>Acanthomorphata</taxon>
        <taxon>Ovalentaria</taxon>
        <taxon>Atherinomorphae</taxon>
        <taxon>Beloniformes</taxon>
        <taxon>Adrianichthyidae</taxon>
        <taxon>Oryziinae</taxon>
        <taxon>Oryzias</taxon>
    </lineage>
</organism>
<protein>
    <submittedName>
        <fullName evidence="1">Uncharacterized protein</fullName>
    </submittedName>
</protein>
<dbReference type="AlphaFoldDB" id="A0A3S2PUA5"/>
<name>A0A3S2PUA5_ORYJA</name>
<evidence type="ECO:0000313" key="1">
    <source>
        <dbReference type="EMBL" id="RVE61121.1"/>
    </source>
</evidence>
<gene>
    <name evidence="1" type="ORF">OJAV_G00167530</name>
</gene>
<dbReference type="EMBL" id="CM012453">
    <property type="protein sequence ID" value="RVE61121.1"/>
    <property type="molecule type" value="Genomic_DNA"/>
</dbReference>
<keyword evidence="2" id="KW-1185">Reference proteome</keyword>
<dbReference type="Proteomes" id="UP000283210">
    <property type="component" value="Chromosome 17"/>
</dbReference>
<evidence type="ECO:0000313" key="2">
    <source>
        <dbReference type="Proteomes" id="UP000283210"/>
    </source>
</evidence>
<reference evidence="1 2" key="2">
    <citation type="submission" date="2019-01" db="EMBL/GenBank/DDBJ databases">
        <title>A chromosome length genome reference of the Java medaka (oryzias javanicus).</title>
        <authorList>
            <person name="Herpin A."/>
            <person name="Takehana Y."/>
            <person name="Naruse K."/>
            <person name="Ansai S."/>
            <person name="Kawaguchi M."/>
        </authorList>
    </citation>
    <scope>NUCLEOTIDE SEQUENCE [LARGE SCALE GENOMIC DNA]</scope>
    <source>
        <strain evidence="1">RS831</strain>
        <tissue evidence="1">Whole body</tissue>
    </source>
</reference>
<sequence>MTGDIWMGLGCRKVLKTPLRKVRVYPLLDRAEKSVTVACLKSSLCVQILWNLSSWDFTRPAKDACRERNLRGIPARRWKKRLLFSGT</sequence>
<reference evidence="1 2" key="1">
    <citation type="submission" date="2018-11" db="EMBL/GenBank/DDBJ databases">
        <authorList>
            <person name="Lopez-Roques C."/>
            <person name="Donnadieu C."/>
            <person name="Bouchez O."/>
            <person name="Klopp C."/>
            <person name="Cabau C."/>
            <person name="Zahm M."/>
        </authorList>
    </citation>
    <scope>NUCLEOTIDE SEQUENCE [LARGE SCALE GENOMIC DNA]</scope>
    <source>
        <strain evidence="1">RS831</strain>
        <tissue evidence="1">Whole body</tissue>
    </source>
</reference>
<proteinExistence type="predicted"/>